<keyword evidence="2" id="KW-1185">Reference proteome</keyword>
<dbReference type="InterPro" id="IPR023393">
    <property type="entry name" value="START-like_dom_sf"/>
</dbReference>
<protein>
    <submittedName>
        <fullName evidence="1">SRPBCC family protein</fullName>
    </submittedName>
</protein>
<dbReference type="SUPFAM" id="SSF55961">
    <property type="entry name" value="Bet v1-like"/>
    <property type="match status" value="1"/>
</dbReference>
<evidence type="ECO:0000313" key="2">
    <source>
        <dbReference type="Proteomes" id="UP001493487"/>
    </source>
</evidence>
<sequence>MAFAKSSISIRKPVDEVFDFILDGENNNLWRPAVTDVKNTSGKVLGVGTTFIQGMKGPFGKRISGDYEIIGCEKNKLISFKVISGPARPTGKYEFEYDGTETRVTFALSLESKGFARLMDSMITKQMQLEVANLSNMKTYLESLS</sequence>
<organism evidence="1 2">
    <name type="scientific">Cohnella silvisoli</name>
    <dbReference type="NCBI Taxonomy" id="2873699"/>
    <lineage>
        <taxon>Bacteria</taxon>
        <taxon>Bacillati</taxon>
        <taxon>Bacillota</taxon>
        <taxon>Bacilli</taxon>
        <taxon>Bacillales</taxon>
        <taxon>Paenibacillaceae</taxon>
        <taxon>Cohnella</taxon>
    </lineage>
</organism>
<dbReference type="Gene3D" id="3.30.530.20">
    <property type="match status" value="1"/>
</dbReference>
<evidence type="ECO:0000313" key="1">
    <source>
        <dbReference type="EMBL" id="MEQ4485832.1"/>
    </source>
</evidence>
<comment type="caution">
    <text evidence="1">The sequence shown here is derived from an EMBL/GenBank/DDBJ whole genome shotgun (WGS) entry which is preliminary data.</text>
</comment>
<gene>
    <name evidence="1" type="ORF">QJS35_25965</name>
</gene>
<dbReference type="Pfam" id="PF10604">
    <property type="entry name" value="Polyketide_cyc2"/>
    <property type="match status" value="1"/>
</dbReference>
<proteinExistence type="predicted"/>
<accession>A0ABV1L0N1</accession>
<dbReference type="RefSeq" id="WP_232188528.1">
    <property type="nucleotide sequence ID" value="NZ_JAIOAP010000016.1"/>
</dbReference>
<name>A0ABV1L0N1_9BACL</name>
<reference evidence="1 2" key="1">
    <citation type="journal article" date="2023" name="Genome Announc.">
        <title>Pan-Genome Analyses of the Genus Cohnella and Proposal of the Novel Species Cohnella silvisoli sp. nov., Isolated from Forest Soil.</title>
        <authorList>
            <person name="Wang C."/>
            <person name="Mao L."/>
            <person name="Bao G."/>
            <person name="Zhu H."/>
        </authorList>
    </citation>
    <scope>NUCLEOTIDE SEQUENCE [LARGE SCALE GENOMIC DNA]</scope>
    <source>
        <strain evidence="1 2">NL03-T5-1</strain>
    </source>
</reference>
<dbReference type="EMBL" id="JASKHM010000017">
    <property type="protein sequence ID" value="MEQ4485832.1"/>
    <property type="molecule type" value="Genomic_DNA"/>
</dbReference>
<dbReference type="InterPro" id="IPR019587">
    <property type="entry name" value="Polyketide_cyclase/dehydratase"/>
</dbReference>
<dbReference type="Proteomes" id="UP001493487">
    <property type="component" value="Unassembled WGS sequence"/>
</dbReference>